<keyword evidence="5" id="KW-1133">Transmembrane helix</keyword>
<dbReference type="InterPro" id="IPR015424">
    <property type="entry name" value="PyrdxlP-dep_Trfase"/>
</dbReference>
<evidence type="ECO:0000256" key="3">
    <source>
        <dbReference type="ARBA" id="ARBA00022679"/>
    </source>
</evidence>
<keyword evidence="4" id="KW-0663">Pyridoxal phosphate</keyword>
<dbReference type="InterPro" id="IPR015422">
    <property type="entry name" value="PyrdxlP-dep_Trfase_small"/>
</dbReference>
<keyword evidence="3 8" id="KW-0808">Transferase</keyword>
<dbReference type="GO" id="GO:0030170">
    <property type="term" value="F:pyridoxal phosphate binding"/>
    <property type="evidence" value="ECO:0007669"/>
    <property type="project" value="InterPro"/>
</dbReference>
<accession>A0AA90TAW1</accession>
<keyword evidence="2 8" id="KW-0032">Aminotransferase</keyword>
<evidence type="ECO:0000313" key="8">
    <source>
        <dbReference type="EMBL" id="MDP2538251.1"/>
    </source>
</evidence>
<proteinExistence type="inferred from homology"/>
<dbReference type="Proteomes" id="UP001240777">
    <property type="component" value="Unassembled WGS sequence"/>
</dbReference>
<dbReference type="EMBL" id="JAUPEV010000001">
    <property type="protein sequence ID" value="MDO7252384.1"/>
    <property type="molecule type" value="Genomic_DNA"/>
</dbReference>
<dbReference type="GO" id="GO:0004400">
    <property type="term" value="F:histidinol-phosphate transaminase activity"/>
    <property type="evidence" value="ECO:0007669"/>
    <property type="project" value="UniProtKB-EC"/>
</dbReference>
<organism evidence="8 9">
    <name type="scientific">Helicobacter cappadocius</name>
    <dbReference type="NCBI Taxonomy" id="3063998"/>
    <lineage>
        <taxon>Bacteria</taxon>
        <taxon>Pseudomonadati</taxon>
        <taxon>Campylobacterota</taxon>
        <taxon>Epsilonproteobacteria</taxon>
        <taxon>Campylobacterales</taxon>
        <taxon>Helicobacteraceae</taxon>
        <taxon>Helicobacter</taxon>
    </lineage>
</organism>
<comment type="similarity">
    <text evidence="1">Belongs to the class-II pyridoxal-phosphate-dependent aminotransferase family. Histidinol-phosphate aminotransferase subfamily.</text>
</comment>
<comment type="caution">
    <text evidence="8">The sequence shown here is derived from an EMBL/GenBank/DDBJ whole genome shotgun (WGS) entry which is preliminary data.</text>
</comment>
<feature type="domain" description="Aminotransferase class I/classII large" evidence="6">
    <location>
        <begin position="56"/>
        <end position="386"/>
    </location>
</feature>
<evidence type="ECO:0000256" key="4">
    <source>
        <dbReference type="ARBA" id="ARBA00022898"/>
    </source>
</evidence>
<dbReference type="InterPro" id="IPR015421">
    <property type="entry name" value="PyrdxlP-dep_Trfase_major"/>
</dbReference>
<dbReference type="PANTHER" id="PTHR43643:SF3">
    <property type="entry name" value="HISTIDINOL-PHOSPHATE AMINOTRANSFERASE"/>
    <property type="match status" value="1"/>
</dbReference>
<dbReference type="CDD" id="cd00609">
    <property type="entry name" value="AAT_like"/>
    <property type="match status" value="1"/>
</dbReference>
<keyword evidence="10" id="KW-1185">Reference proteome</keyword>
<dbReference type="SUPFAM" id="SSF53383">
    <property type="entry name" value="PLP-dependent transferases"/>
    <property type="match status" value="1"/>
</dbReference>
<dbReference type="Pfam" id="PF00155">
    <property type="entry name" value="Aminotran_1_2"/>
    <property type="match status" value="1"/>
</dbReference>
<keyword evidence="5" id="KW-0812">Transmembrane</keyword>
<evidence type="ECO:0000256" key="2">
    <source>
        <dbReference type="ARBA" id="ARBA00022576"/>
    </source>
</evidence>
<evidence type="ECO:0000313" key="9">
    <source>
        <dbReference type="Proteomes" id="UP001177258"/>
    </source>
</evidence>
<dbReference type="EC" id="2.6.1.9" evidence="8"/>
<protein>
    <submittedName>
        <fullName evidence="8">Histidinol-phosphate transaminase</fullName>
        <ecNumber evidence="8">2.6.1.9</ecNumber>
    </submittedName>
</protein>
<dbReference type="InterPro" id="IPR050106">
    <property type="entry name" value="HistidinolP_aminotransfase"/>
</dbReference>
<dbReference type="RefSeq" id="WP_305516227.1">
    <property type="nucleotide sequence ID" value="NZ_JAUPEV010000001.1"/>
</dbReference>
<reference evidence="7" key="2">
    <citation type="submission" date="2023-07" db="EMBL/GenBank/DDBJ databases">
        <authorList>
            <person name="Aydin F."/>
            <person name="Tarhane S."/>
            <person name="Saticioglu I.B."/>
            <person name="Karakaya E."/>
            <person name="Abay S."/>
            <person name="Guran O."/>
            <person name="Bozkurt E."/>
            <person name="Uzum N."/>
            <person name="Olgun K."/>
            <person name="Jablonski D."/>
        </authorList>
    </citation>
    <scope>NUCLEOTIDE SEQUENCE</scope>
    <source>
        <strain evidence="7">Faydin-H75</strain>
    </source>
</reference>
<feature type="transmembrane region" description="Helical" evidence="5">
    <location>
        <begin position="21"/>
        <end position="39"/>
    </location>
</feature>
<reference evidence="8 10" key="1">
    <citation type="submission" date="2023-07" db="EMBL/GenBank/DDBJ databases">
        <title>Unpublished Manusciprt.</title>
        <authorList>
            <person name="Aydin F."/>
            <person name="Tarhane S."/>
            <person name="Saticioglu I.B."/>
            <person name="Karakaya E."/>
            <person name="Abay S."/>
            <person name="Guran O."/>
            <person name="Bozkurt E."/>
            <person name="Uzum N."/>
            <person name="Olgun K."/>
            <person name="Jablonski D."/>
        </authorList>
    </citation>
    <scope>NUCLEOTIDE SEQUENCE</scope>
    <source>
        <strain evidence="10">faydin-H75</strain>
        <strain evidence="8">Faydin-H76</strain>
    </source>
</reference>
<keyword evidence="5" id="KW-0472">Membrane</keyword>
<dbReference type="EMBL" id="JAUYZK010000001">
    <property type="protein sequence ID" value="MDP2538251.1"/>
    <property type="molecule type" value="Genomic_DNA"/>
</dbReference>
<evidence type="ECO:0000256" key="5">
    <source>
        <dbReference type="SAM" id="Phobius"/>
    </source>
</evidence>
<evidence type="ECO:0000313" key="7">
    <source>
        <dbReference type="EMBL" id="MDO7252384.1"/>
    </source>
</evidence>
<evidence type="ECO:0000256" key="1">
    <source>
        <dbReference type="ARBA" id="ARBA00007970"/>
    </source>
</evidence>
<sequence length="402" mass="45504">MKKNQKIDELSLDRRDLIKTSSILFGGLLLSGGLGNPVYGKTNSDEIFKPSKDNPLILTSNENSLGMSKKAHEAIIKRLPKAFRYLRYSSHSPRMQLMDKIANQFKLTQDNVTLGNGSSETIQAAIQALIMEQKNKNNPVQLVIPELTFEYAELYAKPFGIPIVKIPLDSEMGIDIDKMRQNVQAFKGVSIVYICNPNNPTGKIVPSKYIDKWIKEASTNQVFFIFDEAYGEYVDDKTFQSAIKWVVAKQENVLVTKTFSKIYALAGLRIGYGIGAPKLIKKIRAFVELDNINALAAVAAEASLDDKEFAKKSIEANAISRKILSDTLDELKIKYLPSQANFMFYQIKGDLKTFQKRMQDRYIMVGREFPPFTQWNRISLGIPAEMRAFTNELRNFAKKGWI</sequence>
<dbReference type="Gene3D" id="3.90.1150.10">
    <property type="entry name" value="Aspartate Aminotransferase, domain 1"/>
    <property type="match status" value="1"/>
</dbReference>
<dbReference type="Gene3D" id="3.40.640.10">
    <property type="entry name" value="Type I PLP-dependent aspartate aminotransferase-like (Major domain)"/>
    <property type="match status" value="1"/>
</dbReference>
<evidence type="ECO:0000259" key="6">
    <source>
        <dbReference type="Pfam" id="PF00155"/>
    </source>
</evidence>
<evidence type="ECO:0000313" key="10">
    <source>
        <dbReference type="Proteomes" id="UP001240777"/>
    </source>
</evidence>
<dbReference type="InterPro" id="IPR004839">
    <property type="entry name" value="Aminotransferase_I/II_large"/>
</dbReference>
<dbReference type="AlphaFoldDB" id="A0AA90TAW1"/>
<dbReference type="PANTHER" id="PTHR43643">
    <property type="entry name" value="HISTIDINOL-PHOSPHATE AMINOTRANSFERASE 2"/>
    <property type="match status" value="1"/>
</dbReference>
<gene>
    <name evidence="7" type="ORF">Q5I04_00420</name>
    <name evidence="8" type="ORF">Q5I06_00420</name>
</gene>
<name>A0AA90TAW1_9HELI</name>
<dbReference type="Proteomes" id="UP001177258">
    <property type="component" value="Unassembled WGS sequence"/>
</dbReference>
<reference evidence="7 9" key="3">
    <citation type="journal article" date="2024" name="Syst. Appl. Microbiol.">
        <title>Helicobacter cappadocius sp. nov., from lizards: The first psychrotrophic Helicobacter species.</title>
        <authorList>
            <person name="Aydin F."/>
            <person name="Tarhane S."/>
            <person name="Karakaya E."/>
            <person name="Abay S."/>
            <person name="Kayman T."/>
            <person name="Guran O."/>
            <person name="Bozkurt E."/>
            <person name="Uzum N."/>
            <person name="Avci A."/>
            <person name="Olgun K."/>
            <person name="Jablonski D."/>
            <person name="Guran C."/>
            <person name="Burcin Saticioglu I."/>
        </authorList>
    </citation>
    <scope>NUCLEOTIDE SEQUENCE [LARGE SCALE GENOMIC DNA]</scope>
    <source>
        <strain evidence="7">Faydin-H75</strain>
        <strain evidence="9">faydin-H76</strain>
    </source>
</reference>